<dbReference type="PRINTS" id="PR00385">
    <property type="entry name" value="P450"/>
</dbReference>
<dbReference type="RefSeq" id="WP_077974523.1">
    <property type="nucleotide sequence ID" value="NZ_CP045178.1"/>
</dbReference>
<evidence type="ECO:0000256" key="4">
    <source>
        <dbReference type="ARBA" id="ARBA00023002"/>
    </source>
</evidence>
<evidence type="ECO:0000313" key="9">
    <source>
        <dbReference type="EMBL" id="OON71336.1"/>
    </source>
</evidence>
<keyword evidence="3 7" id="KW-0479">Metal-binding</keyword>
<dbReference type="FunFam" id="1.10.630.10:FF:000018">
    <property type="entry name" value="Cytochrome P450 monooxygenase"/>
    <property type="match status" value="1"/>
</dbReference>
<dbReference type="AlphaFoldDB" id="A0A1V3ZZ34"/>
<feature type="region of interest" description="Disordered" evidence="8">
    <location>
        <begin position="1"/>
        <end position="20"/>
    </location>
</feature>
<keyword evidence="6 7" id="KW-0503">Monooxygenase</keyword>
<dbReference type="STRING" id="83656.B1H18_34305"/>
<dbReference type="EMBL" id="MVFC01000063">
    <property type="protein sequence ID" value="OON71336.1"/>
    <property type="molecule type" value="Genomic_DNA"/>
</dbReference>
<name>A0A1V3ZZ34_9ACTN</name>
<dbReference type="Pfam" id="PF00067">
    <property type="entry name" value="p450"/>
    <property type="match status" value="1"/>
</dbReference>
<dbReference type="PROSITE" id="PS00086">
    <property type="entry name" value="CYTOCHROME_P450"/>
    <property type="match status" value="1"/>
</dbReference>
<dbReference type="GO" id="GO:0016705">
    <property type="term" value="F:oxidoreductase activity, acting on paired donors, with incorporation or reduction of molecular oxygen"/>
    <property type="evidence" value="ECO:0007669"/>
    <property type="project" value="InterPro"/>
</dbReference>
<reference evidence="9 10" key="1">
    <citation type="submission" date="2017-02" db="EMBL/GenBank/DDBJ databases">
        <title>Draft Genome Sequence of Streptomyces tsukubaensis F601, a Producer of the immunosuppressant tacrolimus FK506.</title>
        <authorList>
            <person name="Zong G."/>
            <person name="Zhong C."/>
            <person name="Fu J."/>
            <person name="Qin R."/>
            <person name="Cao G."/>
        </authorList>
    </citation>
    <scope>NUCLEOTIDE SEQUENCE [LARGE SCALE GENOMIC DNA]</scope>
    <source>
        <strain evidence="9 10">F601</strain>
    </source>
</reference>
<dbReference type="CDD" id="cd11030">
    <property type="entry name" value="CYP105-like"/>
    <property type="match status" value="1"/>
</dbReference>
<dbReference type="Gene3D" id="1.10.630.10">
    <property type="entry name" value="Cytochrome P450"/>
    <property type="match status" value="1"/>
</dbReference>
<evidence type="ECO:0000256" key="2">
    <source>
        <dbReference type="ARBA" id="ARBA00022617"/>
    </source>
</evidence>
<dbReference type="GO" id="GO:0004497">
    <property type="term" value="F:monooxygenase activity"/>
    <property type="evidence" value="ECO:0007669"/>
    <property type="project" value="UniProtKB-KW"/>
</dbReference>
<dbReference type="Proteomes" id="UP000190539">
    <property type="component" value="Unassembled WGS sequence"/>
</dbReference>
<protein>
    <submittedName>
        <fullName evidence="9">Cytochrome</fullName>
    </submittedName>
</protein>
<evidence type="ECO:0000256" key="8">
    <source>
        <dbReference type="SAM" id="MobiDB-lite"/>
    </source>
</evidence>
<dbReference type="SUPFAM" id="SSF48264">
    <property type="entry name" value="Cytochrome P450"/>
    <property type="match status" value="1"/>
</dbReference>
<keyword evidence="5 7" id="KW-0408">Iron</keyword>
<accession>A0A1V3ZZ34</accession>
<comment type="caution">
    <text evidence="9">The sequence shown here is derived from an EMBL/GenBank/DDBJ whole genome shotgun (WGS) entry which is preliminary data.</text>
</comment>
<dbReference type="InterPro" id="IPR017972">
    <property type="entry name" value="Cyt_P450_CS"/>
</dbReference>
<proteinExistence type="inferred from homology"/>
<dbReference type="GO" id="GO:0005506">
    <property type="term" value="F:iron ion binding"/>
    <property type="evidence" value="ECO:0007669"/>
    <property type="project" value="InterPro"/>
</dbReference>
<dbReference type="GO" id="GO:0020037">
    <property type="term" value="F:heme binding"/>
    <property type="evidence" value="ECO:0007669"/>
    <property type="project" value="InterPro"/>
</dbReference>
<evidence type="ECO:0000256" key="3">
    <source>
        <dbReference type="ARBA" id="ARBA00022723"/>
    </source>
</evidence>
<keyword evidence="10" id="KW-1185">Reference proteome</keyword>
<keyword evidence="4 7" id="KW-0560">Oxidoreductase</keyword>
<keyword evidence="2 7" id="KW-0349">Heme</keyword>
<dbReference type="PANTHER" id="PTHR46696">
    <property type="entry name" value="P450, PUTATIVE (EUROFUNG)-RELATED"/>
    <property type="match status" value="1"/>
</dbReference>
<evidence type="ECO:0000256" key="1">
    <source>
        <dbReference type="ARBA" id="ARBA00010617"/>
    </source>
</evidence>
<evidence type="ECO:0000256" key="6">
    <source>
        <dbReference type="ARBA" id="ARBA00023033"/>
    </source>
</evidence>
<dbReference type="InterPro" id="IPR036396">
    <property type="entry name" value="Cyt_P450_sf"/>
</dbReference>
<evidence type="ECO:0000256" key="5">
    <source>
        <dbReference type="ARBA" id="ARBA00023004"/>
    </source>
</evidence>
<gene>
    <name evidence="9" type="ORF">B1H18_34305</name>
</gene>
<dbReference type="InterPro" id="IPR002397">
    <property type="entry name" value="Cyt_P450_B"/>
</dbReference>
<evidence type="ECO:0000313" key="10">
    <source>
        <dbReference type="Proteomes" id="UP000190539"/>
    </source>
</evidence>
<dbReference type="PANTHER" id="PTHR46696:SF1">
    <property type="entry name" value="CYTOCHROME P450 YJIB-RELATED"/>
    <property type="match status" value="1"/>
</dbReference>
<dbReference type="InterPro" id="IPR001128">
    <property type="entry name" value="Cyt_P450"/>
</dbReference>
<dbReference type="OrthoDB" id="3664945at2"/>
<evidence type="ECO:0000256" key="7">
    <source>
        <dbReference type="RuleBase" id="RU000461"/>
    </source>
</evidence>
<comment type="similarity">
    <text evidence="1 7">Belongs to the cytochrome P450 family.</text>
</comment>
<organism evidence="9 10">
    <name type="scientific">Streptomyces tsukubensis</name>
    <dbReference type="NCBI Taxonomy" id="83656"/>
    <lineage>
        <taxon>Bacteria</taxon>
        <taxon>Bacillati</taxon>
        <taxon>Actinomycetota</taxon>
        <taxon>Actinomycetes</taxon>
        <taxon>Kitasatosporales</taxon>
        <taxon>Streptomycetaceae</taxon>
        <taxon>Streptomyces</taxon>
    </lineage>
</organism>
<dbReference type="PRINTS" id="PR00359">
    <property type="entry name" value="BP450"/>
</dbReference>
<sequence>MSRPATELPELPIKRPSGCPFDPPQDLGRLREEQPVVPMIFPDGHRGWLVTSHELVRAVLEDNRFSARFELIHSPLPGAGTKGMLPPAPPGMFGGMDLPESGRYRTLLKPRFSSRRMDKLQDRIQEITDGYLDAMEEHGPSADLVEAYALPIPALVICELLGVPYADREAFQSNAIGVNNNDLPTEEQWACLVAIQEYLTGLVVAKRTSPDNDLMSELTETGLTDEEIANIAALMLGAGFETTANMIALGTWVLLRNPEQLAAFRSDPALTDRTVEELLRYLTITHTGARAALEDVELGGQLIRAGDSVALSNQAANRDPRKFSDPNAFDLHRQASGHVAFGRGVHLCMGKDLARVEMRVTLPSLFARFPKLRLDIDPDDIPLRFNSDVFGVDRLPVRWDGA</sequence>